<name>A0A2C9V1T5_MANES</name>
<accession>A0A2C9V1T5</accession>
<evidence type="ECO:0000313" key="2">
    <source>
        <dbReference type="EMBL" id="OAY37344.1"/>
    </source>
</evidence>
<feature type="region of interest" description="Disordered" evidence="1">
    <location>
        <begin position="1"/>
        <end position="42"/>
    </location>
</feature>
<sequence length="42" mass="4759">MHNNKNKKKLKENSLNIPNVNSTTSLRTVEKQQGKKKTANHG</sequence>
<feature type="compositionally biased region" description="Polar residues" evidence="1">
    <location>
        <begin position="17"/>
        <end position="27"/>
    </location>
</feature>
<proteinExistence type="predicted"/>
<reference evidence="2" key="1">
    <citation type="submission" date="2016-02" db="EMBL/GenBank/DDBJ databases">
        <title>WGS assembly of Manihot esculenta.</title>
        <authorList>
            <person name="Bredeson J.V."/>
            <person name="Prochnik S.E."/>
            <person name="Lyons J.B."/>
            <person name="Schmutz J."/>
            <person name="Grimwood J."/>
            <person name="Vrebalov J."/>
            <person name="Bart R.S."/>
            <person name="Amuge T."/>
            <person name="Ferguson M.E."/>
            <person name="Green R."/>
            <person name="Putnam N."/>
            <person name="Stites J."/>
            <person name="Rounsley S."/>
            <person name="Rokhsar D.S."/>
        </authorList>
    </citation>
    <scope>NUCLEOTIDE SEQUENCE [LARGE SCALE GENOMIC DNA]</scope>
    <source>
        <tissue evidence="2">Leaf</tissue>
    </source>
</reference>
<feature type="compositionally biased region" description="Basic residues" evidence="1">
    <location>
        <begin position="1"/>
        <end position="10"/>
    </location>
</feature>
<dbReference type="AlphaFoldDB" id="A0A2C9V1T5"/>
<gene>
    <name evidence="2" type="ORF">MANES_11G094700</name>
</gene>
<dbReference type="EMBL" id="CM004397">
    <property type="protein sequence ID" value="OAY37344.1"/>
    <property type="molecule type" value="Genomic_DNA"/>
</dbReference>
<evidence type="ECO:0000256" key="1">
    <source>
        <dbReference type="SAM" id="MobiDB-lite"/>
    </source>
</evidence>
<protein>
    <submittedName>
        <fullName evidence="2">Uncharacterized protein</fullName>
    </submittedName>
</protein>
<organism evidence="2">
    <name type="scientific">Manihot esculenta</name>
    <name type="common">Cassava</name>
    <name type="synonym">Jatropha manihot</name>
    <dbReference type="NCBI Taxonomy" id="3983"/>
    <lineage>
        <taxon>Eukaryota</taxon>
        <taxon>Viridiplantae</taxon>
        <taxon>Streptophyta</taxon>
        <taxon>Embryophyta</taxon>
        <taxon>Tracheophyta</taxon>
        <taxon>Spermatophyta</taxon>
        <taxon>Magnoliopsida</taxon>
        <taxon>eudicotyledons</taxon>
        <taxon>Gunneridae</taxon>
        <taxon>Pentapetalae</taxon>
        <taxon>rosids</taxon>
        <taxon>fabids</taxon>
        <taxon>Malpighiales</taxon>
        <taxon>Euphorbiaceae</taxon>
        <taxon>Crotonoideae</taxon>
        <taxon>Manihoteae</taxon>
        <taxon>Manihot</taxon>
    </lineage>
</organism>